<dbReference type="EMBL" id="JAHHUM010001235">
    <property type="protein sequence ID" value="KAK5613243.1"/>
    <property type="molecule type" value="Genomic_DNA"/>
</dbReference>
<dbReference type="Proteomes" id="UP001311232">
    <property type="component" value="Unassembled WGS sequence"/>
</dbReference>
<feature type="region of interest" description="Disordered" evidence="1">
    <location>
        <begin position="1"/>
        <end position="27"/>
    </location>
</feature>
<sequence length="70" mass="7640">MQQRSKAGTGTCDSLRHGRRSPNMVLGQNGGQMLMNPYCAFDPPWEVASVTISCIRQDHGAMGVQRCIGM</sequence>
<feature type="compositionally biased region" description="Polar residues" evidence="1">
    <location>
        <begin position="1"/>
        <end position="12"/>
    </location>
</feature>
<comment type="caution">
    <text evidence="2">The sequence shown here is derived from an EMBL/GenBank/DDBJ whole genome shotgun (WGS) entry which is preliminary data.</text>
</comment>
<protein>
    <submittedName>
        <fullName evidence="2">Uncharacterized protein</fullName>
    </submittedName>
</protein>
<evidence type="ECO:0000313" key="3">
    <source>
        <dbReference type="Proteomes" id="UP001311232"/>
    </source>
</evidence>
<proteinExistence type="predicted"/>
<organism evidence="2 3">
    <name type="scientific">Crenichthys baileyi</name>
    <name type="common">White River springfish</name>
    <dbReference type="NCBI Taxonomy" id="28760"/>
    <lineage>
        <taxon>Eukaryota</taxon>
        <taxon>Metazoa</taxon>
        <taxon>Chordata</taxon>
        <taxon>Craniata</taxon>
        <taxon>Vertebrata</taxon>
        <taxon>Euteleostomi</taxon>
        <taxon>Actinopterygii</taxon>
        <taxon>Neopterygii</taxon>
        <taxon>Teleostei</taxon>
        <taxon>Neoteleostei</taxon>
        <taxon>Acanthomorphata</taxon>
        <taxon>Ovalentaria</taxon>
        <taxon>Atherinomorphae</taxon>
        <taxon>Cyprinodontiformes</taxon>
        <taxon>Goodeidae</taxon>
        <taxon>Crenichthys</taxon>
    </lineage>
</organism>
<accession>A0AAV9RW69</accession>
<name>A0AAV9RW69_9TELE</name>
<evidence type="ECO:0000313" key="2">
    <source>
        <dbReference type="EMBL" id="KAK5613243.1"/>
    </source>
</evidence>
<keyword evidence="3" id="KW-1185">Reference proteome</keyword>
<evidence type="ECO:0000256" key="1">
    <source>
        <dbReference type="SAM" id="MobiDB-lite"/>
    </source>
</evidence>
<gene>
    <name evidence="2" type="ORF">CRENBAI_025514</name>
</gene>
<dbReference type="AlphaFoldDB" id="A0AAV9RW69"/>
<reference evidence="2 3" key="1">
    <citation type="submission" date="2021-06" db="EMBL/GenBank/DDBJ databases">
        <authorList>
            <person name="Palmer J.M."/>
        </authorList>
    </citation>
    <scope>NUCLEOTIDE SEQUENCE [LARGE SCALE GENOMIC DNA]</scope>
    <source>
        <strain evidence="2 3">MEX-2019</strain>
        <tissue evidence="2">Muscle</tissue>
    </source>
</reference>